<name>A0A814CWB7_ADIRI</name>
<organism evidence="3 4">
    <name type="scientific">Adineta ricciae</name>
    <name type="common">Rotifer</name>
    <dbReference type="NCBI Taxonomy" id="249248"/>
    <lineage>
        <taxon>Eukaryota</taxon>
        <taxon>Metazoa</taxon>
        <taxon>Spiralia</taxon>
        <taxon>Gnathifera</taxon>
        <taxon>Rotifera</taxon>
        <taxon>Eurotatoria</taxon>
        <taxon>Bdelloidea</taxon>
        <taxon>Adinetida</taxon>
        <taxon>Adinetidae</taxon>
        <taxon>Adineta</taxon>
    </lineage>
</organism>
<evidence type="ECO:0000256" key="1">
    <source>
        <dbReference type="SAM" id="Phobius"/>
    </source>
</evidence>
<comment type="caution">
    <text evidence="3">The sequence shown here is derived from an EMBL/GenBank/DDBJ whole genome shotgun (WGS) entry which is preliminary data.</text>
</comment>
<keyword evidence="2" id="KW-0732">Signal</keyword>
<evidence type="ECO:0000313" key="3">
    <source>
        <dbReference type="EMBL" id="CAF0945266.1"/>
    </source>
</evidence>
<proteinExistence type="predicted"/>
<evidence type="ECO:0000256" key="2">
    <source>
        <dbReference type="SAM" id="SignalP"/>
    </source>
</evidence>
<dbReference type="Proteomes" id="UP000663852">
    <property type="component" value="Unassembled WGS sequence"/>
</dbReference>
<reference evidence="3" key="1">
    <citation type="submission" date="2021-02" db="EMBL/GenBank/DDBJ databases">
        <authorList>
            <person name="Nowell W R."/>
        </authorList>
    </citation>
    <scope>NUCLEOTIDE SEQUENCE</scope>
</reference>
<dbReference type="EMBL" id="CAJNOJ010000045">
    <property type="protein sequence ID" value="CAF0945266.1"/>
    <property type="molecule type" value="Genomic_DNA"/>
</dbReference>
<keyword evidence="1" id="KW-0472">Membrane</keyword>
<keyword evidence="1" id="KW-1133">Transmembrane helix</keyword>
<gene>
    <name evidence="3" type="ORF">EDS130_LOCUS12038</name>
</gene>
<feature type="signal peptide" evidence="2">
    <location>
        <begin position="1"/>
        <end position="20"/>
    </location>
</feature>
<protein>
    <submittedName>
        <fullName evidence="3">Uncharacterized protein</fullName>
    </submittedName>
</protein>
<evidence type="ECO:0000313" key="4">
    <source>
        <dbReference type="Proteomes" id="UP000663852"/>
    </source>
</evidence>
<feature type="chain" id="PRO_5032940090" evidence="2">
    <location>
        <begin position="21"/>
        <end position="702"/>
    </location>
</feature>
<dbReference type="AlphaFoldDB" id="A0A814CWB7"/>
<keyword evidence="1" id="KW-0812">Transmembrane</keyword>
<sequence length="702" mass="82122">MLLSLSLWTFIFVSNHIINAYCPDDEDLQRQQCTCNLNKNYIQCSALPKQCRTCYRYDEMYFDEKVDILPEEAFRYYEFFGNNRKKSFKVQFAHLNVISSNAFSRTDLRAERSLKIQIVKYTSTILPSRTFEDLALQSNSNITIDIFNVTSSLLTIEQYAFDGIRFNRESRFRFAILYAKDTILFESNAGSNMLPSYSHMDLMFANFIQVIFEEHSFDHITQEHSSELMLSFDRFQYATLAHNSFYDFHQLDLARFQLSLANFQSLTIEQTLFDTITQLKSTLIVSIYNLTSDLCVPSQTFSQIKQDVNSTFQFEINYGRNILFASDAFTNINQKLQSKLAVSITNSYDVYFARYALNNLHQEDRSFVDIWVKYGQNLIFEDYAINNIDINKASILRIGFQYSRGTLQMATNAFVNINEGQGGEFIFQIMNSSDFYFRFNKTISLKLLEIVDRSLSSQDLCRVANIPSHIPMKLLPDTSCSCTVYYLYRHLHRKLLQSDLNELTPTCYRDMSLDDLEYAEHECSFETKINNCQQMEGEIQIDIPRGICENNVRLMNKNNNKRQPSKKKSSFTTAIFFLILIGCIIFTVSCMYVLFSKDKRLPSWDTLQKYLMHYRRQKLTIYSADSYQQLTHIDQQEPTTKRRKLLVRYNSTTDRTQPYLDVDKSDFIVSNNAKDDDDEEHDEDFTLKLNTNPMSDIEDNAV</sequence>
<dbReference type="OrthoDB" id="10007264at2759"/>
<accession>A0A814CWB7</accession>
<feature type="transmembrane region" description="Helical" evidence="1">
    <location>
        <begin position="571"/>
        <end position="595"/>
    </location>
</feature>